<accession>A0ABY3UQZ4</accession>
<dbReference type="Pfam" id="PF16859">
    <property type="entry name" value="TetR_C_11"/>
    <property type="match status" value="1"/>
</dbReference>
<keyword evidence="3" id="KW-0804">Transcription</keyword>
<dbReference type="Proteomes" id="UP001055159">
    <property type="component" value="Chromosome"/>
</dbReference>
<sequence length="178" mass="19774">MLTVTLRLLQSHGYDRLTVDAVAAEAKASKATVYRRWPSKADLVLAAFIEGTRETAVAPKTGSLRDDLIAIGTGVAALAREHAMTMRAVLNEMSHSVDLRKAMQDKFVRHRHTMIEEVLAAAVDRGEIDAEAIDPEIWDVLPGYLVFRSLISERMPTDETVRVLVDEVVLPGLRRTRV</sequence>
<evidence type="ECO:0000256" key="3">
    <source>
        <dbReference type="ARBA" id="ARBA00023163"/>
    </source>
</evidence>
<dbReference type="InterPro" id="IPR001647">
    <property type="entry name" value="HTH_TetR"/>
</dbReference>
<dbReference type="InterPro" id="IPR036271">
    <property type="entry name" value="Tet_transcr_reg_TetR-rel_C_sf"/>
</dbReference>
<keyword evidence="7" id="KW-1185">Reference proteome</keyword>
<feature type="DNA-binding region" description="H-T-H motif" evidence="4">
    <location>
        <begin position="18"/>
        <end position="37"/>
    </location>
</feature>
<dbReference type="InterPro" id="IPR023772">
    <property type="entry name" value="DNA-bd_HTH_TetR-type_CS"/>
</dbReference>
<dbReference type="PANTHER" id="PTHR30055:SF149">
    <property type="entry name" value="TETR-FAMILY TRANSCRIPTIONAL REGULATOR"/>
    <property type="match status" value="1"/>
</dbReference>
<organism evidence="6 7">
    <name type="scientific">Mycolicibacterium rufum</name>
    <dbReference type="NCBI Taxonomy" id="318424"/>
    <lineage>
        <taxon>Bacteria</taxon>
        <taxon>Bacillati</taxon>
        <taxon>Actinomycetota</taxon>
        <taxon>Actinomycetes</taxon>
        <taxon>Mycobacteriales</taxon>
        <taxon>Mycobacteriaceae</taxon>
        <taxon>Mycolicibacterium</taxon>
    </lineage>
</organism>
<dbReference type="InterPro" id="IPR011075">
    <property type="entry name" value="TetR_C"/>
</dbReference>
<feature type="domain" description="HTH tetR-type" evidence="5">
    <location>
        <begin position="1"/>
        <end position="55"/>
    </location>
</feature>
<gene>
    <name evidence="6" type="ORF">MJO55_22675</name>
</gene>
<keyword evidence="2 4" id="KW-0238">DNA-binding</keyword>
<dbReference type="InterPro" id="IPR009057">
    <property type="entry name" value="Homeodomain-like_sf"/>
</dbReference>
<dbReference type="Gene3D" id="1.10.10.60">
    <property type="entry name" value="Homeodomain-like"/>
    <property type="match status" value="1"/>
</dbReference>
<dbReference type="PROSITE" id="PS01081">
    <property type="entry name" value="HTH_TETR_1"/>
    <property type="match status" value="1"/>
</dbReference>
<dbReference type="EMBL" id="CP092427">
    <property type="protein sequence ID" value="ULP39699.1"/>
    <property type="molecule type" value="Genomic_DNA"/>
</dbReference>
<reference evidence="6" key="1">
    <citation type="submission" date="2022-08" db="EMBL/GenBank/DDBJ databases">
        <title>Whole genome sequencing of non-tuberculosis mycobacteria type-strains.</title>
        <authorList>
            <person name="Igarashi Y."/>
            <person name="Osugi A."/>
            <person name="Mitarai S."/>
        </authorList>
    </citation>
    <scope>NUCLEOTIDE SEQUENCE</scope>
    <source>
        <strain evidence="6">JCM 16372</strain>
    </source>
</reference>
<evidence type="ECO:0000256" key="4">
    <source>
        <dbReference type="PROSITE-ProRule" id="PRU00335"/>
    </source>
</evidence>
<dbReference type="PRINTS" id="PR00455">
    <property type="entry name" value="HTHTETR"/>
</dbReference>
<keyword evidence="1" id="KW-0805">Transcription regulation</keyword>
<dbReference type="InterPro" id="IPR050109">
    <property type="entry name" value="HTH-type_TetR-like_transc_reg"/>
</dbReference>
<evidence type="ECO:0000313" key="7">
    <source>
        <dbReference type="Proteomes" id="UP001055159"/>
    </source>
</evidence>
<evidence type="ECO:0000256" key="1">
    <source>
        <dbReference type="ARBA" id="ARBA00023015"/>
    </source>
</evidence>
<dbReference type="PROSITE" id="PS50977">
    <property type="entry name" value="HTH_TETR_2"/>
    <property type="match status" value="1"/>
</dbReference>
<protein>
    <submittedName>
        <fullName evidence="6">TetR/AcrR family transcriptional regulator</fullName>
    </submittedName>
</protein>
<dbReference type="SUPFAM" id="SSF48498">
    <property type="entry name" value="Tetracyclin repressor-like, C-terminal domain"/>
    <property type="match status" value="1"/>
</dbReference>
<name>A0ABY3UQZ4_9MYCO</name>
<evidence type="ECO:0000259" key="5">
    <source>
        <dbReference type="PROSITE" id="PS50977"/>
    </source>
</evidence>
<evidence type="ECO:0000313" key="6">
    <source>
        <dbReference type="EMBL" id="ULP39699.1"/>
    </source>
</evidence>
<proteinExistence type="predicted"/>
<dbReference type="Pfam" id="PF00440">
    <property type="entry name" value="TetR_N"/>
    <property type="match status" value="1"/>
</dbReference>
<dbReference type="SUPFAM" id="SSF46689">
    <property type="entry name" value="Homeodomain-like"/>
    <property type="match status" value="1"/>
</dbReference>
<evidence type="ECO:0000256" key="2">
    <source>
        <dbReference type="ARBA" id="ARBA00023125"/>
    </source>
</evidence>
<dbReference type="Gene3D" id="1.10.357.10">
    <property type="entry name" value="Tetracycline Repressor, domain 2"/>
    <property type="match status" value="1"/>
</dbReference>
<dbReference type="PANTHER" id="PTHR30055">
    <property type="entry name" value="HTH-TYPE TRANSCRIPTIONAL REGULATOR RUTR"/>
    <property type="match status" value="1"/>
</dbReference>